<dbReference type="OrthoDB" id="9811588at2"/>
<dbReference type="CDD" id="cd05466">
    <property type="entry name" value="PBP2_LTTR_substrate"/>
    <property type="match status" value="1"/>
</dbReference>
<dbReference type="EMBL" id="FWFL01000002">
    <property type="protein sequence ID" value="SLN22640.1"/>
    <property type="molecule type" value="Genomic_DNA"/>
</dbReference>
<dbReference type="SUPFAM" id="SSF46785">
    <property type="entry name" value="Winged helix' DNA-binding domain"/>
    <property type="match status" value="1"/>
</dbReference>
<sequence length="312" mass="34498">MTGFIQINLIRFYIKYRKSEDMQTRALRSLLKISQVGSFLHASEQLNMTLSALSMQMKALEAELDVVLFDRSVRPPRLTPIGRAVVERARDVVGQENALLELCSQDGNLAGKFRIGFVTSAAARLLPDFLENTQNNLPRAAFEFETGLSVVLQEKVRTGNLDAAIVTDAEINPRGLKQAILRDEPFVFAAHSSIASQGLDTLIEQHMFFHFMPQTGIGKLIASAMEQIDRPATAATVMLDNIEAIVGCVKSGLGFTLLPDPDVTRYSNDDVVKLRAPNNIRRTLILVTRSDNLLAKHLDLLSSQFGAKKLGF</sequence>
<organism evidence="6 7">
    <name type="scientific">Roseovarius litorisediminis</name>
    <dbReference type="NCBI Taxonomy" id="1312363"/>
    <lineage>
        <taxon>Bacteria</taxon>
        <taxon>Pseudomonadati</taxon>
        <taxon>Pseudomonadota</taxon>
        <taxon>Alphaproteobacteria</taxon>
        <taxon>Rhodobacterales</taxon>
        <taxon>Roseobacteraceae</taxon>
        <taxon>Roseovarius</taxon>
    </lineage>
</organism>
<dbReference type="GO" id="GO:0003677">
    <property type="term" value="F:DNA binding"/>
    <property type="evidence" value="ECO:0007669"/>
    <property type="project" value="UniProtKB-KW"/>
</dbReference>
<evidence type="ECO:0000313" key="7">
    <source>
        <dbReference type="Proteomes" id="UP000193827"/>
    </source>
</evidence>
<comment type="similarity">
    <text evidence="1">Belongs to the LysR transcriptional regulatory family.</text>
</comment>
<dbReference type="GO" id="GO:0003700">
    <property type="term" value="F:DNA-binding transcription factor activity"/>
    <property type="evidence" value="ECO:0007669"/>
    <property type="project" value="InterPro"/>
</dbReference>
<dbReference type="InterPro" id="IPR036388">
    <property type="entry name" value="WH-like_DNA-bd_sf"/>
</dbReference>
<dbReference type="GO" id="GO:0005829">
    <property type="term" value="C:cytosol"/>
    <property type="evidence" value="ECO:0007669"/>
    <property type="project" value="TreeGrafter"/>
</dbReference>
<evidence type="ECO:0000256" key="2">
    <source>
        <dbReference type="ARBA" id="ARBA00023015"/>
    </source>
</evidence>
<evidence type="ECO:0000256" key="3">
    <source>
        <dbReference type="ARBA" id="ARBA00023125"/>
    </source>
</evidence>
<evidence type="ECO:0000313" key="6">
    <source>
        <dbReference type="EMBL" id="SLN22640.1"/>
    </source>
</evidence>
<evidence type="ECO:0000259" key="5">
    <source>
        <dbReference type="PROSITE" id="PS50931"/>
    </source>
</evidence>
<keyword evidence="7" id="KW-1185">Reference proteome</keyword>
<gene>
    <name evidence="6" type="primary">gltC_1</name>
    <name evidence="6" type="ORF">PEL8287_00988</name>
</gene>
<keyword evidence="4" id="KW-0804">Transcription</keyword>
<evidence type="ECO:0000256" key="1">
    <source>
        <dbReference type="ARBA" id="ARBA00009437"/>
    </source>
</evidence>
<feature type="domain" description="HTH lysR-type" evidence="5">
    <location>
        <begin position="22"/>
        <end position="79"/>
    </location>
</feature>
<dbReference type="Gene3D" id="1.10.10.10">
    <property type="entry name" value="Winged helix-like DNA-binding domain superfamily/Winged helix DNA-binding domain"/>
    <property type="match status" value="1"/>
</dbReference>
<keyword evidence="2" id="KW-0805">Transcription regulation</keyword>
<dbReference type="SUPFAM" id="SSF53850">
    <property type="entry name" value="Periplasmic binding protein-like II"/>
    <property type="match status" value="1"/>
</dbReference>
<dbReference type="PROSITE" id="PS50931">
    <property type="entry name" value="HTH_LYSR"/>
    <property type="match status" value="1"/>
</dbReference>
<dbReference type="Proteomes" id="UP000193827">
    <property type="component" value="Unassembled WGS sequence"/>
</dbReference>
<dbReference type="Gene3D" id="3.40.190.10">
    <property type="entry name" value="Periplasmic binding protein-like II"/>
    <property type="match status" value="2"/>
</dbReference>
<proteinExistence type="inferred from homology"/>
<dbReference type="AlphaFoldDB" id="A0A1Y5RPU6"/>
<dbReference type="InterPro" id="IPR050950">
    <property type="entry name" value="HTH-type_LysR_regulators"/>
</dbReference>
<reference evidence="6 7" key="1">
    <citation type="submission" date="2017-03" db="EMBL/GenBank/DDBJ databases">
        <authorList>
            <person name="Afonso C.L."/>
            <person name="Miller P.J."/>
            <person name="Scott M.A."/>
            <person name="Spackman E."/>
            <person name="Goraichik I."/>
            <person name="Dimitrov K.M."/>
            <person name="Suarez D.L."/>
            <person name="Swayne D.E."/>
        </authorList>
    </citation>
    <scope>NUCLEOTIDE SEQUENCE [LARGE SCALE GENOMIC DNA]</scope>
    <source>
        <strain evidence="6 7">CECT 8287</strain>
    </source>
</reference>
<dbReference type="PANTHER" id="PTHR30419">
    <property type="entry name" value="HTH-TYPE TRANSCRIPTIONAL REGULATOR YBHD"/>
    <property type="match status" value="1"/>
</dbReference>
<dbReference type="Pfam" id="PF00126">
    <property type="entry name" value="HTH_1"/>
    <property type="match status" value="1"/>
</dbReference>
<name>A0A1Y5RPU6_9RHOB</name>
<protein>
    <submittedName>
        <fullName evidence="6">HTH-type transcriptional regulator GltC</fullName>
    </submittedName>
</protein>
<evidence type="ECO:0000256" key="4">
    <source>
        <dbReference type="ARBA" id="ARBA00023163"/>
    </source>
</evidence>
<accession>A0A1Y5RPU6</accession>
<dbReference type="InterPro" id="IPR000847">
    <property type="entry name" value="LysR_HTH_N"/>
</dbReference>
<dbReference type="InterPro" id="IPR036390">
    <property type="entry name" value="WH_DNA-bd_sf"/>
</dbReference>
<dbReference type="Pfam" id="PF03466">
    <property type="entry name" value="LysR_substrate"/>
    <property type="match status" value="1"/>
</dbReference>
<dbReference type="InterPro" id="IPR005119">
    <property type="entry name" value="LysR_subst-bd"/>
</dbReference>
<keyword evidence="3" id="KW-0238">DNA-binding</keyword>